<evidence type="ECO:0000256" key="3">
    <source>
        <dbReference type="ARBA" id="ARBA00022806"/>
    </source>
</evidence>
<sequence>MARSRSRRPRCLVFYGFCGGLVGAKWFLAANVAPPEPVSGLVDDTGLLHHRTRPPRMRTRTRMPTPASLALSAGPIPSATPGIDLEERLVRVLGAEGESEAGSGSESSLPVFGVLDSVRESLSTKPNLLLQAAPGAGKTTIVPLRLLLDALRGGSETGSILVVAPRRVAVRSAAQRMASLLGEGGPGGTVGYSVRDDSVFSKEHTRIRVVTDGVLLSMLRKDPLLEGISVVVLDEFHERGVGSDTCLALLREVQQTVRPDDLGIVVMSATLLGNVDEAGDGDCNGDGDGARVPSTGSKLVATLGGTSACGIVESDGRQYPIRLLWANQVAKAMSLSPGGGRGRTSIPPLGALLRDRKLLVRTVSDVVEHAALQQAPGSGDVLVFMPGVAECKGVVRELSSRTSFAGSSDVLALYGAMPRDEQERVLYPPESSGAGIRRRQRVIVSTPVAEASLTIPGVTCVVDSGLRREPRCDSDTGMSRLVSALVSRASAVQRAGRAGRVGEGCCLRLYTENDFATLFAEQSPPEISSTDLAPILLLLSDWGASTVSEILEDMPFVDPPDKASLERAERFLVEIGALEHKEATSRNGKNSSSNNSSSSNRRFVLTDLGRTISKMPCHPRLATAIAAAGNTGETAVLAASIAAAFCLDDESSSPPSARDGDDPNLAHRVRFLVRSRFPALKRFAGKTSGRRGEQAVEALRENEDGFLDGAVSCLGRALLPGFVDLVGERKGDAAYESSNYLLALGKSCRLGFRKSPPYVLAVETNTGPDGISRMRSYVPLSRDLLEGIATEEELLYTVPSKGHQVRAKLVRSVGRIELSSSPLPSPSPDKVAEALLRAMAEHRGGIAGSLLVFLAPKEQSMVEELVSRIRLDRELTGADDWPPCFEALDGAGGSSGNTDDSDELDGHRVLMDLVEPWLGSVKSLKELNTLDILRSTLSPEQQRYLDDYYPTFVDAPDGSRVPVRYVRTSDEQPASGSASGGGGEDGNSARTTNCRPVATAKLQQFFGARDPLVIGPPQKAMVPLTLSLVSPAGKPLAETGDLPFFWREVYPSIRSEMRGKYPKHPWPENPLEAVATRKTKKQLSREESAAGDGSGTTDQKGGKKKRKRKKK</sequence>
<dbReference type="InterPro" id="IPR011545">
    <property type="entry name" value="DEAD/DEAH_box_helicase_dom"/>
</dbReference>
<dbReference type="Pfam" id="PF00270">
    <property type="entry name" value="DEAD"/>
    <property type="match status" value="1"/>
</dbReference>
<feature type="region of interest" description="Disordered" evidence="5">
    <location>
        <begin position="968"/>
        <end position="992"/>
    </location>
</feature>
<keyword evidence="3" id="KW-0347">Helicase</keyword>
<dbReference type="SMART" id="SM00490">
    <property type="entry name" value="HELICc"/>
    <property type="match status" value="1"/>
</dbReference>
<proteinExistence type="predicted"/>
<dbReference type="Proteomes" id="UP000291116">
    <property type="component" value="Unassembled WGS sequence"/>
</dbReference>
<dbReference type="PROSITE" id="PS51194">
    <property type="entry name" value="HELICASE_CTER"/>
    <property type="match status" value="1"/>
</dbReference>
<evidence type="ECO:0000313" key="9">
    <source>
        <dbReference type="Proteomes" id="UP000291116"/>
    </source>
</evidence>
<evidence type="ECO:0008006" key="10">
    <source>
        <dbReference type="Google" id="ProtNLM"/>
    </source>
</evidence>
<dbReference type="Pfam" id="PF00271">
    <property type="entry name" value="Helicase_C"/>
    <property type="match status" value="1"/>
</dbReference>
<dbReference type="SMART" id="SM00847">
    <property type="entry name" value="HA2"/>
    <property type="match status" value="1"/>
</dbReference>
<dbReference type="Gene3D" id="1.20.120.1080">
    <property type="match status" value="1"/>
</dbReference>
<feature type="domain" description="Helicase ATP-binding" evidence="6">
    <location>
        <begin position="119"/>
        <end position="278"/>
    </location>
</feature>
<dbReference type="InterPro" id="IPR027417">
    <property type="entry name" value="P-loop_NTPase"/>
</dbReference>
<dbReference type="InterPro" id="IPR007502">
    <property type="entry name" value="Helicase-assoc_dom"/>
</dbReference>
<feature type="domain" description="Helicase C-terminal" evidence="7">
    <location>
        <begin position="362"/>
        <end position="543"/>
    </location>
</feature>
<dbReference type="GO" id="GO:0003676">
    <property type="term" value="F:nucleic acid binding"/>
    <property type="evidence" value="ECO:0007669"/>
    <property type="project" value="InterPro"/>
</dbReference>
<dbReference type="InterPro" id="IPR014001">
    <property type="entry name" value="Helicase_ATP-bd"/>
</dbReference>
<keyword evidence="9" id="KW-1185">Reference proteome</keyword>
<dbReference type="InterPro" id="IPR013689">
    <property type="entry name" value="RNA_helicase_ATP-dep_HrpB_C"/>
</dbReference>
<feature type="region of interest" description="Disordered" evidence="5">
    <location>
        <begin position="43"/>
        <end position="73"/>
    </location>
</feature>
<organism evidence="8 9">
    <name type="scientific">Pseudo-nitzschia multistriata</name>
    <dbReference type="NCBI Taxonomy" id="183589"/>
    <lineage>
        <taxon>Eukaryota</taxon>
        <taxon>Sar</taxon>
        <taxon>Stramenopiles</taxon>
        <taxon>Ochrophyta</taxon>
        <taxon>Bacillariophyta</taxon>
        <taxon>Bacillariophyceae</taxon>
        <taxon>Bacillariophycidae</taxon>
        <taxon>Bacillariales</taxon>
        <taxon>Bacillariaceae</taxon>
        <taxon>Pseudo-nitzschia</taxon>
    </lineage>
</organism>
<dbReference type="SUPFAM" id="SSF52540">
    <property type="entry name" value="P-loop containing nucleoside triphosphate hydrolases"/>
    <property type="match status" value="1"/>
</dbReference>
<dbReference type="GO" id="GO:0004386">
    <property type="term" value="F:helicase activity"/>
    <property type="evidence" value="ECO:0007669"/>
    <property type="project" value="UniProtKB-KW"/>
</dbReference>
<keyword evidence="4" id="KW-0067">ATP-binding</keyword>
<dbReference type="SMART" id="SM00487">
    <property type="entry name" value="DEXDc"/>
    <property type="match status" value="1"/>
</dbReference>
<dbReference type="AlphaFoldDB" id="A0A448ZC67"/>
<dbReference type="InterPro" id="IPR001650">
    <property type="entry name" value="Helicase_C-like"/>
</dbReference>
<dbReference type="Gene3D" id="3.40.50.300">
    <property type="entry name" value="P-loop containing nucleotide triphosphate hydrolases"/>
    <property type="match status" value="2"/>
</dbReference>
<evidence type="ECO:0000256" key="4">
    <source>
        <dbReference type="ARBA" id="ARBA00022840"/>
    </source>
</evidence>
<dbReference type="PROSITE" id="PS51192">
    <property type="entry name" value="HELICASE_ATP_BIND_1"/>
    <property type="match status" value="1"/>
</dbReference>
<dbReference type="OrthoDB" id="42344at2759"/>
<dbReference type="Pfam" id="PF08482">
    <property type="entry name" value="HrpB_C"/>
    <property type="match status" value="1"/>
</dbReference>
<evidence type="ECO:0000256" key="1">
    <source>
        <dbReference type="ARBA" id="ARBA00022741"/>
    </source>
</evidence>
<dbReference type="GO" id="GO:0005524">
    <property type="term" value="F:ATP binding"/>
    <property type="evidence" value="ECO:0007669"/>
    <property type="project" value="UniProtKB-KW"/>
</dbReference>
<keyword evidence="2" id="KW-0378">Hydrolase</keyword>
<reference evidence="8 9" key="1">
    <citation type="submission" date="2019-01" db="EMBL/GenBank/DDBJ databases">
        <authorList>
            <person name="Ferrante I. M."/>
        </authorList>
    </citation>
    <scope>NUCLEOTIDE SEQUENCE [LARGE SCALE GENOMIC DNA]</scope>
    <source>
        <strain evidence="8 9">B856</strain>
    </source>
</reference>
<accession>A0A448ZC67</accession>
<evidence type="ECO:0000313" key="8">
    <source>
        <dbReference type="EMBL" id="VEU39637.1"/>
    </source>
</evidence>
<dbReference type="GO" id="GO:0016787">
    <property type="term" value="F:hydrolase activity"/>
    <property type="evidence" value="ECO:0007669"/>
    <property type="project" value="UniProtKB-KW"/>
</dbReference>
<evidence type="ECO:0000259" key="6">
    <source>
        <dbReference type="PROSITE" id="PS51192"/>
    </source>
</evidence>
<protein>
    <recommendedName>
        <fullName evidence="10">RNA helicase</fullName>
    </recommendedName>
</protein>
<evidence type="ECO:0000259" key="7">
    <source>
        <dbReference type="PROSITE" id="PS51194"/>
    </source>
</evidence>
<feature type="compositionally biased region" description="Basic residues" evidence="5">
    <location>
        <begin position="1102"/>
        <end position="1111"/>
    </location>
</feature>
<dbReference type="PANTHER" id="PTHR43519:SF1">
    <property type="entry name" value="ATP-DEPENDENT RNA HELICASE HRPB"/>
    <property type="match status" value="1"/>
</dbReference>
<evidence type="ECO:0000256" key="5">
    <source>
        <dbReference type="SAM" id="MobiDB-lite"/>
    </source>
</evidence>
<feature type="region of interest" description="Disordered" evidence="5">
    <location>
        <begin position="1058"/>
        <end position="1111"/>
    </location>
</feature>
<dbReference type="PANTHER" id="PTHR43519">
    <property type="entry name" value="ATP-DEPENDENT RNA HELICASE HRPB"/>
    <property type="match status" value="1"/>
</dbReference>
<evidence type="ECO:0000256" key="2">
    <source>
        <dbReference type="ARBA" id="ARBA00022801"/>
    </source>
</evidence>
<feature type="compositionally biased region" description="Basic residues" evidence="5">
    <location>
        <begin position="48"/>
        <end position="61"/>
    </location>
</feature>
<gene>
    <name evidence="8" type="ORF">PSNMU_V1.4_AUG-EV-PASAV3_0063640</name>
</gene>
<dbReference type="EMBL" id="CAACVS010000226">
    <property type="protein sequence ID" value="VEU39637.1"/>
    <property type="molecule type" value="Genomic_DNA"/>
</dbReference>
<dbReference type="CDD" id="cd18791">
    <property type="entry name" value="SF2_C_RHA"/>
    <property type="match status" value="1"/>
</dbReference>
<keyword evidence="1" id="KW-0547">Nucleotide-binding</keyword>
<name>A0A448ZC67_9STRA</name>